<dbReference type="AlphaFoldDB" id="A0A251XNK2"/>
<evidence type="ECO:0000313" key="2">
    <source>
        <dbReference type="EMBL" id="OUE04783.1"/>
    </source>
</evidence>
<keyword evidence="3" id="KW-1185">Reference proteome</keyword>
<evidence type="ECO:0000313" key="3">
    <source>
        <dbReference type="Proteomes" id="UP000195062"/>
    </source>
</evidence>
<proteinExistence type="predicted"/>
<comment type="caution">
    <text evidence="2">The sequence shown here is derived from an EMBL/GenBank/DDBJ whole genome shotgun (WGS) entry which is preliminary data.</text>
</comment>
<protein>
    <submittedName>
        <fullName evidence="2">Uncharacterized protein</fullName>
    </submittedName>
</protein>
<accession>A0A251XNK2</accession>
<sequence>MPPPKDSHALPHHPHPSASRRVIAGAAVGLALALSAPLAASAHVELDASSTAPPRSAS</sequence>
<dbReference type="EMBL" id="MDHH01000001">
    <property type="protein sequence ID" value="OUE04783.1"/>
    <property type="molecule type" value="Genomic_DNA"/>
</dbReference>
<dbReference type="Proteomes" id="UP000195062">
    <property type="component" value="Unassembled WGS sequence"/>
</dbReference>
<evidence type="ECO:0000256" key="1">
    <source>
        <dbReference type="SAM" id="MobiDB-lite"/>
    </source>
</evidence>
<gene>
    <name evidence="2" type="ORF">CMMCAS07_07530</name>
</gene>
<organism evidence="2 3">
    <name type="scientific">Clavibacter michiganensis subsp. michiganensis</name>
    <dbReference type="NCBI Taxonomy" id="33013"/>
    <lineage>
        <taxon>Bacteria</taxon>
        <taxon>Bacillati</taxon>
        <taxon>Actinomycetota</taxon>
        <taxon>Actinomycetes</taxon>
        <taxon>Micrococcales</taxon>
        <taxon>Microbacteriaceae</taxon>
        <taxon>Clavibacter</taxon>
    </lineage>
</organism>
<name>A0A251XNK2_CLAMM</name>
<feature type="region of interest" description="Disordered" evidence="1">
    <location>
        <begin position="1"/>
        <end position="20"/>
    </location>
</feature>
<reference evidence="2 3" key="1">
    <citation type="submission" date="2016-08" db="EMBL/GenBank/DDBJ databases">
        <title>Genome sequence of Clavibacter michiganensis subsp. michiganensis strain CASJ007.</title>
        <authorList>
            <person name="Thapa S.P."/>
            <person name="Coaker G."/>
        </authorList>
    </citation>
    <scope>NUCLEOTIDE SEQUENCE [LARGE SCALE GENOMIC DNA]</scope>
    <source>
        <strain evidence="2">CASJ007</strain>
    </source>
</reference>